<dbReference type="SUPFAM" id="SSF47413">
    <property type="entry name" value="lambda repressor-like DNA-binding domains"/>
    <property type="match status" value="1"/>
</dbReference>
<evidence type="ECO:0000259" key="1">
    <source>
        <dbReference type="PROSITE" id="PS50943"/>
    </source>
</evidence>
<dbReference type="CDD" id="cd00093">
    <property type="entry name" value="HTH_XRE"/>
    <property type="match status" value="1"/>
</dbReference>
<dbReference type="RefSeq" id="WP_194703742.1">
    <property type="nucleotide sequence ID" value="NZ_JADKNH010000016.1"/>
</dbReference>
<dbReference type="EMBL" id="JADKNH010000016">
    <property type="protein sequence ID" value="MBF4695505.1"/>
    <property type="molecule type" value="Genomic_DNA"/>
</dbReference>
<gene>
    <name evidence="2" type="ORF">ISU02_20620</name>
</gene>
<dbReference type="PROSITE" id="PS50943">
    <property type="entry name" value="HTH_CROC1"/>
    <property type="match status" value="1"/>
</dbReference>
<dbReference type="Pfam" id="PF01381">
    <property type="entry name" value="HTH_3"/>
    <property type="match status" value="1"/>
</dbReference>
<proteinExistence type="predicted"/>
<reference evidence="2 3" key="1">
    <citation type="submission" date="2020-11" db="EMBL/GenBank/DDBJ databases">
        <title>Fusibacter basophilias sp. nov.</title>
        <authorList>
            <person name="Qiu D."/>
        </authorList>
    </citation>
    <scope>NUCLEOTIDE SEQUENCE [LARGE SCALE GENOMIC DNA]</scope>
    <source>
        <strain evidence="2 3">Q10-2</strain>
    </source>
</reference>
<dbReference type="InterPro" id="IPR011990">
    <property type="entry name" value="TPR-like_helical_dom_sf"/>
</dbReference>
<keyword evidence="3" id="KW-1185">Reference proteome</keyword>
<sequence>MFYTFNSSEFGKKLRIIRKKQKLTQNFVCQKLSMSIDGLGKIENGKVMPRFDTLVKMSQFYRINLIKLMSDSFKMLDLEKYYATAQECINCENIDELDRLILEIKNIISTGKNLDLILFDELTQFILFCESSLLFIKNGAINLSKAKNIAIDALKITIHNFNLFNFHEFNYSLFEIRLLHLLALIERRNENYYTAIDILHHLQKIMPLDKDNIAFIQLMNQVLFSLAYSYSIIEDHKNCLYYANIGIDYSIANNRLNELHLFYYRKGIAEFHLNNDQYIHSLRTSIALLEAVKNPLSDTYRTVSYEKYGIQII</sequence>
<evidence type="ECO:0000313" key="3">
    <source>
        <dbReference type="Proteomes" id="UP000614200"/>
    </source>
</evidence>
<evidence type="ECO:0000313" key="2">
    <source>
        <dbReference type="EMBL" id="MBF4695505.1"/>
    </source>
</evidence>
<dbReference type="Proteomes" id="UP000614200">
    <property type="component" value="Unassembled WGS sequence"/>
</dbReference>
<dbReference type="InterPro" id="IPR010982">
    <property type="entry name" value="Lambda_DNA-bd_dom_sf"/>
</dbReference>
<dbReference type="InterPro" id="IPR001387">
    <property type="entry name" value="Cro/C1-type_HTH"/>
</dbReference>
<dbReference type="SMART" id="SM00530">
    <property type="entry name" value="HTH_XRE"/>
    <property type="match status" value="1"/>
</dbReference>
<feature type="domain" description="HTH cro/C1-type" evidence="1">
    <location>
        <begin position="14"/>
        <end position="68"/>
    </location>
</feature>
<name>A0ABS0A041_9FIRM</name>
<protein>
    <submittedName>
        <fullName evidence="2">Helix-turn-helix transcriptional regulator</fullName>
    </submittedName>
</protein>
<accession>A0ABS0A041</accession>
<organism evidence="2 3">
    <name type="scientific">Fusibacter ferrireducens</name>
    <dbReference type="NCBI Taxonomy" id="2785058"/>
    <lineage>
        <taxon>Bacteria</taxon>
        <taxon>Bacillati</taxon>
        <taxon>Bacillota</taxon>
        <taxon>Clostridia</taxon>
        <taxon>Eubacteriales</taxon>
        <taxon>Eubacteriales Family XII. Incertae Sedis</taxon>
        <taxon>Fusibacter</taxon>
    </lineage>
</organism>
<dbReference type="Gene3D" id="1.25.40.10">
    <property type="entry name" value="Tetratricopeptide repeat domain"/>
    <property type="match status" value="1"/>
</dbReference>
<comment type="caution">
    <text evidence="2">The sequence shown here is derived from an EMBL/GenBank/DDBJ whole genome shotgun (WGS) entry which is preliminary data.</text>
</comment>